<organism evidence="2 3">
    <name type="scientific">Arachidicoccus ginsenosidivorans</name>
    <dbReference type="NCBI Taxonomy" id="496057"/>
    <lineage>
        <taxon>Bacteria</taxon>
        <taxon>Pseudomonadati</taxon>
        <taxon>Bacteroidota</taxon>
        <taxon>Chitinophagia</taxon>
        <taxon>Chitinophagales</taxon>
        <taxon>Chitinophagaceae</taxon>
        <taxon>Arachidicoccus</taxon>
    </lineage>
</organism>
<proteinExistence type="predicted"/>
<evidence type="ECO:0000313" key="3">
    <source>
        <dbReference type="Proteomes" id="UP000321291"/>
    </source>
</evidence>
<keyword evidence="3" id="KW-1185">Reference proteome</keyword>
<accession>A0A5B8VK38</accession>
<dbReference type="KEGG" id="agi:FSB73_09865"/>
<evidence type="ECO:0000313" key="2">
    <source>
        <dbReference type="EMBL" id="QEC71924.1"/>
    </source>
</evidence>
<protein>
    <recommendedName>
        <fullName evidence="1">SusE outer membrane protein domain-containing protein</fullName>
    </recommendedName>
</protein>
<feature type="domain" description="SusE outer membrane protein" evidence="1">
    <location>
        <begin position="45"/>
        <end position="143"/>
    </location>
</feature>
<dbReference type="EMBL" id="CP042434">
    <property type="protein sequence ID" value="QEC71924.1"/>
    <property type="molecule type" value="Genomic_DNA"/>
</dbReference>
<gene>
    <name evidence="2" type="ORF">FSB73_09865</name>
</gene>
<name>A0A5B8VK38_9BACT</name>
<dbReference type="AlphaFoldDB" id="A0A5B8VK38"/>
<dbReference type="Pfam" id="PF14292">
    <property type="entry name" value="SusE"/>
    <property type="match status" value="1"/>
</dbReference>
<sequence>MIKGFYMRYFKLKHWGLNGWLLLVLALMSALQLACKKDLFEANINTVDNSITLTANLGPDQGISLSEQNSEMTLLILKWSDPGYFTDTARGNVIISYILDLDTSASFGAGKSYNLGVSVTSDSLTGLSLNNKLLAIGCTPSSANIVFTRIRSVFNGDTLASNTISFTATPYALPLPALLIMGEGGWTTPATRTNGYLLTSAKNDNKYEGYINFSYANWGGANCKLLSTVDNSGYGWGTDAYTLQKGADISTLGNLWITPCPNYMKVNVDLDALTISYTPIKFS</sequence>
<dbReference type="InterPro" id="IPR025970">
    <property type="entry name" value="SusE"/>
</dbReference>
<evidence type="ECO:0000259" key="1">
    <source>
        <dbReference type="Pfam" id="PF14292"/>
    </source>
</evidence>
<reference evidence="2 3" key="1">
    <citation type="journal article" date="2017" name="Int. J. Syst. Evol. Microbiol.">
        <title>Arachidicoccus ginsenosidivorans sp. nov., with ginsenoside-converting activity isolated from ginseng cultivating soil.</title>
        <authorList>
            <person name="Siddiqi M.Z."/>
            <person name="Aslam Z."/>
            <person name="Im W.T."/>
        </authorList>
    </citation>
    <scope>NUCLEOTIDE SEQUENCE [LARGE SCALE GENOMIC DNA]</scope>
    <source>
        <strain evidence="2 3">Gsoil 809</strain>
    </source>
</reference>
<dbReference type="Proteomes" id="UP000321291">
    <property type="component" value="Chromosome"/>
</dbReference>